<dbReference type="EMBL" id="LLXI01001573">
    <property type="protein sequence ID" value="PKY54282.1"/>
    <property type="molecule type" value="Genomic_DNA"/>
</dbReference>
<evidence type="ECO:0000313" key="2">
    <source>
        <dbReference type="Proteomes" id="UP000234323"/>
    </source>
</evidence>
<gene>
    <name evidence="1" type="ORF">RhiirA4_472997</name>
</gene>
<evidence type="ECO:0000313" key="1">
    <source>
        <dbReference type="EMBL" id="PKY54282.1"/>
    </source>
</evidence>
<name>A0A2I1H5X4_9GLOM</name>
<comment type="caution">
    <text evidence="1">The sequence shown here is derived from an EMBL/GenBank/DDBJ whole genome shotgun (WGS) entry which is preliminary data.</text>
</comment>
<sequence length="150" mass="17276">MFKDEFKNSEHILKHEDVLKLEGLGWIEYQDLEYSFGSQLSIEMNSIEMIIYVRRGNGTKKITPIPNMSFMETIGIIRKEDNTTMNLKIITFFPKNPSVPKWIPDFTSGDVVRFTGNFSLNEPPHDDILEITTNMNALKVEILAQNPLPI</sequence>
<reference evidence="1 2" key="1">
    <citation type="submission" date="2015-10" db="EMBL/GenBank/DDBJ databases">
        <title>Genome analyses suggest a sexual origin of heterokaryosis in a supposedly ancient asexual fungus.</title>
        <authorList>
            <person name="Ropars J."/>
            <person name="Sedzielewska K."/>
            <person name="Noel J."/>
            <person name="Charron P."/>
            <person name="Farinelli L."/>
            <person name="Marton T."/>
            <person name="Kruger M."/>
            <person name="Pelin A."/>
            <person name="Brachmann A."/>
            <person name="Corradi N."/>
        </authorList>
    </citation>
    <scope>NUCLEOTIDE SEQUENCE [LARGE SCALE GENOMIC DNA]</scope>
    <source>
        <strain evidence="1 2">A4</strain>
    </source>
</reference>
<protein>
    <submittedName>
        <fullName evidence="1">Uncharacterized protein</fullName>
    </submittedName>
</protein>
<organism evidence="1 2">
    <name type="scientific">Rhizophagus irregularis</name>
    <dbReference type="NCBI Taxonomy" id="588596"/>
    <lineage>
        <taxon>Eukaryota</taxon>
        <taxon>Fungi</taxon>
        <taxon>Fungi incertae sedis</taxon>
        <taxon>Mucoromycota</taxon>
        <taxon>Glomeromycotina</taxon>
        <taxon>Glomeromycetes</taxon>
        <taxon>Glomerales</taxon>
        <taxon>Glomeraceae</taxon>
        <taxon>Rhizophagus</taxon>
    </lineage>
</organism>
<proteinExistence type="predicted"/>
<dbReference type="Proteomes" id="UP000234323">
    <property type="component" value="Unassembled WGS sequence"/>
</dbReference>
<dbReference type="VEuPathDB" id="FungiDB:RhiirA1_458010"/>
<dbReference type="VEuPathDB" id="FungiDB:RhiirFUN_021673"/>
<accession>A0A2I1H5X4</accession>
<dbReference type="AlphaFoldDB" id="A0A2I1H5X4"/>
<keyword evidence="2" id="KW-1185">Reference proteome</keyword>